<evidence type="ECO:0000313" key="1">
    <source>
        <dbReference type="EMBL" id="KAG0424323.1"/>
    </source>
</evidence>
<name>A0AC60PUN3_IXOPE</name>
<accession>A0AC60PUN3</accession>
<organism evidence="1 2">
    <name type="scientific">Ixodes persulcatus</name>
    <name type="common">Taiga tick</name>
    <dbReference type="NCBI Taxonomy" id="34615"/>
    <lineage>
        <taxon>Eukaryota</taxon>
        <taxon>Metazoa</taxon>
        <taxon>Ecdysozoa</taxon>
        <taxon>Arthropoda</taxon>
        <taxon>Chelicerata</taxon>
        <taxon>Arachnida</taxon>
        <taxon>Acari</taxon>
        <taxon>Parasitiformes</taxon>
        <taxon>Ixodida</taxon>
        <taxon>Ixodoidea</taxon>
        <taxon>Ixodidae</taxon>
        <taxon>Ixodinae</taxon>
        <taxon>Ixodes</taxon>
    </lineage>
</organism>
<gene>
    <name evidence="1" type="ORF">HPB47_028452</name>
</gene>
<keyword evidence="2" id="KW-1185">Reference proteome</keyword>
<sequence>MSTSSRDTLQRPFPAEGGLSKIKKVTRWRIESAQAISFWSWGSTNSARSFNRYLSTVDLACALATILCVALLILVLSFVLGSEMTGFKSDVTRVIVWGKFGRLRGLQLLAGDHRVFAFLGVPYAQRPVGPLRFKKPVPLDTSKGDKIQDATKLGPACVQNFYTVAYSINSEDCLHLNVWTPAVECSDNLTGKHAKCAYRTVLVFLHGGFFQLGGNRDPIYDARFLSAMGDVVVVIPNYRLGAFGFLNDGTESAPGNAGLHDQLLAVKWIRTHIGSFGGNGSDVVLMGHGAGATSVGFHLLTAATNQSGSHPLLRKAIIMSESPFTRYSENTEHARDNLDQLLETSGCSRQVASRRLDCLRTVSAQSLLAPTGSRANAIPHFTPTLQGVWNFSRSKHAINLTNIEVLLGNVDDEASSFLHFLEQRLNLDTFGLINISRTIIQELGFNESSADAICSHYFSGFMGDARARQRDMLSDLLSVCPVLYFADFLVRAGARSVRRYLLSRRSEPRAQRSYALSLVFGDPMVRGSNPQLEVLSLRMIQLWTSFAKTGGGQADLA</sequence>
<proteinExistence type="predicted"/>
<comment type="caution">
    <text evidence="1">The sequence shown here is derived from an EMBL/GenBank/DDBJ whole genome shotgun (WGS) entry which is preliminary data.</text>
</comment>
<evidence type="ECO:0000313" key="2">
    <source>
        <dbReference type="Proteomes" id="UP000805193"/>
    </source>
</evidence>
<reference evidence="1 2" key="1">
    <citation type="journal article" date="2020" name="Cell">
        <title>Large-Scale Comparative Analyses of Tick Genomes Elucidate Their Genetic Diversity and Vector Capacities.</title>
        <authorList>
            <consortium name="Tick Genome and Microbiome Consortium (TIGMIC)"/>
            <person name="Jia N."/>
            <person name="Wang J."/>
            <person name="Shi W."/>
            <person name="Du L."/>
            <person name="Sun Y."/>
            <person name="Zhan W."/>
            <person name="Jiang J.F."/>
            <person name="Wang Q."/>
            <person name="Zhang B."/>
            <person name="Ji P."/>
            <person name="Bell-Sakyi L."/>
            <person name="Cui X.M."/>
            <person name="Yuan T.T."/>
            <person name="Jiang B.G."/>
            <person name="Yang W.F."/>
            <person name="Lam T.T."/>
            <person name="Chang Q.C."/>
            <person name="Ding S.J."/>
            <person name="Wang X.J."/>
            <person name="Zhu J.G."/>
            <person name="Ruan X.D."/>
            <person name="Zhao L."/>
            <person name="Wei J.T."/>
            <person name="Ye R.Z."/>
            <person name="Que T.C."/>
            <person name="Du C.H."/>
            <person name="Zhou Y.H."/>
            <person name="Cheng J.X."/>
            <person name="Dai P.F."/>
            <person name="Guo W.B."/>
            <person name="Han X.H."/>
            <person name="Huang E.J."/>
            <person name="Li L.F."/>
            <person name="Wei W."/>
            <person name="Gao Y.C."/>
            <person name="Liu J.Z."/>
            <person name="Shao H.Z."/>
            <person name="Wang X."/>
            <person name="Wang C.C."/>
            <person name="Yang T.C."/>
            <person name="Huo Q.B."/>
            <person name="Li W."/>
            <person name="Chen H.Y."/>
            <person name="Chen S.E."/>
            <person name="Zhou L.G."/>
            <person name="Ni X.B."/>
            <person name="Tian J.H."/>
            <person name="Sheng Y."/>
            <person name="Liu T."/>
            <person name="Pan Y.S."/>
            <person name="Xia L.Y."/>
            <person name="Li J."/>
            <person name="Zhao F."/>
            <person name="Cao W.C."/>
        </authorList>
    </citation>
    <scope>NUCLEOTIDE SEQUENCE [LARGE SCALE GENOMIC DNA]</scope>
    <source>
        <strain evidence="1">Iper-2018</strain>
    </source>
</reference>
<protein>
    <submittedName>
        <fullName evidence="1">Uncharacterized protein</fullName>
    </submittedName>
</protein>
<dbReference type="Proteomes" id="UP000805193">
    <property type="component" value="Unassembled WGS sequence"/>
</dbReference>
<dbReference type="EMBL" id="JABSTQ010009986">
    <property type="protein sequence ID" value="KAG0424323.1"/>
    <property type="molecule type" value="Genomic_DNA"/>
</dbReference>